<protein>
    <submittedName>
        <fullName evidence="1">Uncharacterized protein</fullName>
    </submittedName>
</protein>
<reference evidence="1" key="1">
    <citation type="journal article" date="2015" name="Nature">
        <title>Complex archaea that bridge the gap between prokaryotes and eukaryotes.</title>
        <authorList>
            <person name="Spang A."/>
            <person name="Saw J.H."/>
            <person name="Jorgensen S.L."/>
            <person name="Zaremba-Niedzwiedzka K."/>
            <person name="Martijn J."/>
            <person name="Lind A.E."/>
            <person name="van Eijk R."/>
            <person name="Schleper C."/>
            <person name="Guy L."/>
            <person name="Ettema T.J."/>
        </authorList>
    </citation>
    <scope>NUCLEOTIDE SEQUENCE</scope>
</reference>
<proteinExistence type="predicted"/>
<name>A0A0F9E7E7_9ZZZZ</name>
<organism evidence="1">
    <name type="scientific">marine sediment metagenome</name>
    <dbReference type="NCBI Taxonomy" id="412755"/>
    <lineage>
        <taxon>unclassified sequences</taxon>
        <taxon>metagenomes</taxon>
        <taxon>ecological metagenomes</taxon>
    </lineage>
</organism>
<gene>
    <name evidence="1" type="ORF">LCGC14_2460030</name>
</gene>
<dbReference type="AlphaFoldDB" id="A0A0F9E7E7"/>
<accession>A0A0F9E7E7</accession>
<comment type="caution">
    <text evidence="1">The sequence shown here is derived from an EMBL/GenBank/DDBJ whole genome shotgun (WGS) entry which is preliminary data.</text>
</comment>
<sequence>MVVELATKEPEEPRKQRCPECGSTNLEQHGCVLTKKWGKRARRKCKVCASTFYEKMEVNK</sequence>
<evidence type="ECO:0000313" key="1">
    <source>
        <dbReference type="EMBL" id="KKL19983.1"/>
    </source>
</evidence>
<dbReference type="EMBL" id="LAZR01038280">
    <property type="protein sequence ID" value="KKL19983.1"/>
    <property type="molecule type" value="Genomic_DNA"/>
</dbReference>